<evidence type="ECO:0000256" key="2">
    <source>
        <dbReference type="SAM" id="MobiDB-lite"/>
    </source>
</evidence>
<dbReference type="AlphaFoldDB" id="Q177A2"/>
<reference evidence="3" key="2">
    <citation type="journal article" date="2007" name="Science">
        <title>Genome sequence of Aedes aegypti, a major arbovirus vector.</title>
        <authorList>
            <person name="Nene V."/>
            <person name="Wortman J.R."/>
            <person name="Lawson D."/>
            <person name="Haas B."/>
            <person name="Kodira C."/>
            <person name="Tu Z.J."/>
            <person name="Loftus B."/>
            <person name="Xi Z."/>
            <person name="Megy K."/>
            <person name="Grabherr M."/>
            <person name="Ren Q."/>
            <person name="Zdobnov E.M."/>
            <person name="Lobo N.F."/>
            <person name="Campbell K.S."/>
            <person name="Brown S.E."/>
            <person name="Bonaldo M.F."/>
            <person name="Zhu J."/>
            <person name="Sinkins S.P."/>
            <person name="Hogenkamp D.G."/>
            <person name="Amedeo P."/>
            <person name="Arensburger P."/>
            <person name="Atkinson P.W."/>
            <person name="Bidwell S."/>
            <person name="Biedler J."/>
            <person name="Birney E."/>
            <person name="Bruggner R.V."/>
            <person name="Costas J."/>
            <person name="Coy M.R."/>
            <person name="Crabtree J."/>
            <person name="Crawford M."/>
            <person name="Debruyn B."/>
            <person name="Decaprio D."/>
            <person name="Eiglmeier K."/>
            <person name="Eisenstadt E."/>
            <person name="El-Dorry H."/>
            <person name="Gelbart W.M."/>
            <person name="Gomes S.L."/>
            <person name="Hammond M."/>
            <person name="Hannick L.I."/>
            <person name="Hogan J.R."/>
            <person name="Holmes M.H."/>
            <person name="Jaffe D."/>
            <person name="Johnston J.S."/>
            <person name="Kennedy R.C."/>
            <person name="Koo H."/>
            <person name="Kravitz S."/>
            <person name="Kriventseva E.V."/>
            <person name="Kulp D."/>
            <person name="Labutti K."/>
            <person name="Lee E."/>
            <person name="Li S."/>
            <person name="Lovin D.D."/>
            <person name="Mao C."/>
            <person name="Mauceli E."/>
            <person name="Menck C.F."/>
            <person name="Miller J.R."/>
            <person name="Montgomery P."/>
            <person name="Mori A."/>
            <person name="Nascimento A.L."/>
            <person name="Naveira H.F."/>
            <person name="Nusbaum C."/>
            <person name="O'leary S."/>
            <person name="Orvis J."/>
            <person name="Pertea M."/>
            <person name="Quesneville H."/>
            <person name="Reidenbach K.R."/>
            <person name="Rogers Y.H."/>
            <person name="Roth C.W."/>
            <person name="Schneider J.R."/>
            <person name="Schatz M."/>
            <person name="Shumway M."/>
            <person name="Stanke M."/>
            <person name="Stinson E.O."/>
            <person name="Tubio J.M."/>
            <person name="Vanzee J.P."/>
            <person name="Verjovski-Almeida S."/>
            <person name="Werner D."/>
            <person name="White O."/>
            <person name="Wyder S."/>
            <person name="Zeng Q."/>
            <person name="Zhao Q."/>
            <person name="Zhao Y."/>
            <person name="Hill C.A."/>
            <person name="Raikhel A.S."/>
            <person name="Soares M.B."/>
            <person name="Knudson D.L."/>
            <person name="Lee N.H."/>
            <person name="Galagan J."/>
            <person name="Salzberg S.L."/>
            <person name="Paulsen I.T."/>
            <person name="Dimopoulos G."/>
            <person name="Collins F.H."/>
            <person name="Birren B."/>
            <person name="Fraser-Liggett C.M."/>
            <person name="Severson D.W."/>
        </authorList>
    </citation>
    <scope>NUCLEOTIDE SEQUENCE [LARGE SCALE GENOMIC DNA]</scope>
    <source>
        <strain evidence="3">Liverpool</strain>
    </source>
</reference>
<reference evidence="3" key="1">
    <citation type="submission" date="2005-10" db="EMBL/GenBank/DDBJ databases">
        <authorList>
            <person name="Loftus B.J."/>
            <person name="Nene V.M."/>
            <person name="Hannick L.I."/>
            <person name="Bidwell S."/>
            <person name="Haas B."/>
            <person name="Amedeo P."/>
            <person name="Orvis J."/>
            <person name="Wortman J.R."/>
            <person name="White O.R."/>
            <person name="Salzberg S."/>
            <person name="Shumway M."/>
            <person name="Koo H."/>
            <person name="Zhao Y."/>
            <person name="Holmes M."/>
            <person name="Miller J."/>
            <person name="Schatz M."/>
            <person name="Pop M."/>
            <person name="Pai G."/>
            <person name="Utterback T."/>
            <person name="Rogers Y.-H."/>
            <person name="Kravitz S."/>
            <person name="Fraser C.M."/>
        </authorList>
    </citation>
    <scope>NUCLEOTIDE SEQUENCE</scope>
    <source>
        <strain evidence="3">Liverpool</strain>
    </source>
</reference>
<reference evidence="3" key="3">
    <citation type="submission" date="2012-09" db="EMBL/GenBank/DDBJ databases">
        <authorList>
            <consortium name="VectorBase"/>
        </authorList>
    </citation>
    <scope>NUCLEOTIDE SEQUENCE</scope>
    <source>
        <strain evidence="3">Liverpool</strain>
    </source>
</reference>
<evidence type="ECO:0000313" key="3">
    <source>
        <dbReference type="EMBL" id="EAT42247.1"/>
    </source>
</evidence>
<dbReference type="PaxDb" id="7159-AAEL006200-PA"/>
<name>Q177A2_AEDAE</name>
<evidence type="ECO:0000313" key="4">
    <source>
        <dbReference type="Proteomes" id="UP000682892"/>
    </source>
</evidence>
<feature type="non-terminal residue" evidence="3">
    <location>
        <position position="1"/>
    </location>
</feature>
<dbReference type="VEuPathDB" id="VectorBase:AAEL019418"/>
<accession>Q177A2</accession>
<dbReference type="Proteomes" id="UP000682892">
    <property type="component" value="Unassembled WGS sequence"/>
</dbReference>
<proteinExistence type="predicted"/>
<dbReference type="EMBL" id="CH477379">
    <property type="protein sequence ID" value="EAT42247.1"/>
    <property type="molecule type" value="Genomic_DNA"/>
</dbReference>
<keyword evidence="1" id="KW-0175">Coiled coil</keyword>
<organism evidence="3 4">
    <name type="scientific">Aedes aegypti</name>
    <name type="common">Yellowfever mosquito</name>
    <name type="synonym">Culex aegypti</name>
    <dbReference type="NCBI Taxonomy" id="7159"/>
    <lineage>
        <taxon>Eukaryota</taxon>
        <taxon>Metazoa</taxon>
        <taxon>Ecdysozoa</taxon>
        <taxon>Arthropoda</taxon>
        <taxon>Hexapoda</taxon>
        <taxon>Insecta</taxon>
        <taxon>Pterygota</taxon>
        <taxon>Neoptera</taxon>
        <taxon>Endopterygota</taxon>
        <taxon>Diptera</taxon>
        <taxon>Nematocera</taxon>
        <taxon>Culicoidea</taxon>
        <taxon>Culicidae</taxon>
        <taxon>Culicinae</taxon>
        <taxon>Aedini</taxon>
        <taxon>Aedes</taxon>
        <taxon>Stegomyia</taxon>
    </lineage>
</organism>
<feature type="coiled-coil region" evidence="1">
    <location>
        <begin position="66"/>
        <end position="129"/>
    </location>
</feature>
<feature type="region of interest" description="Disordered" evidence="2">
    <location>
        <begin position="1"/>
        <end position="36"/>
    </location>
</feature>
<evidence type="ECO:0000256" key="1">
    <source>
        <dbReference type="SAM" id="Coils"/>
    </source>
</evidence>
<sequence>MTTGRQLSSVSDADSAISSAPPSLSPQPTGCPNSPEVWRAHIHLQPATSDDTERKHLQSLRDESQLQEIKLELDRMQAKYDLLTQQERAKFAERIDYLVQREENLLRESHELREQNELLEFRIIELEESHDKVSARFLDKMRVAKEYLDKS</sequence>
<dbReference type="STRING" id="7159.Q177A2"/>
<feature type="compositionally biased region" description="Low complexity" evidence="2">
    <location>
        <begin position="7"/>
        <end position="22"/>
    </location>
</feature>
<dbReference type="HOGENOM" id="CLU_1735936_0_0_1"/>
<gene>
    <name evidence="3" type="ORF">AaeL_AAEL006200</name>
</gene>
<protein>
    <submittedName>
        <fullName evidence="3">AAEL006200-PA</fullName>
    </submittedName>
</protein>